<dbReference type="PANTHER" id="PTHR34853">
    <property type="match status" value="1"/>
</dbReference>
<dbReference type="PANTHER" id="PTHR34853:SF1">
    <property type="entry name" value="LIPASE 5"/>
    <property type="match status" value="1"/>
</dbReference>
<keyword evidence="1" id="KW-0378">Hydrolase</keyword>
<dbReference type="EMBL" id="JBHTLD010000004">
    <property type="protein sequence ID" value="MFD1184764.1"/>
    <property type="molecule type" value="Genomic_DNA"/>
</dbReference>
<dbReference type="InterPro" id="IPR029058">
    <property type="entry name" value="AB_hydrolase_fold"/>
</dbReference>
<dbReference type="GO" id="GO:0016787">
    <property type="term" value="F:hydrolase activity"/>
    <property type="evidence" value="ECO:0007669"/>
    <property type="project" value="UniProtKB-KW"/>
</dbReference>
<keyword evidence="2" id="KW-1185">Reference proteome</keyword>
<gene>
    <name evidence="1" type="ORF">ACFQ2O_01005</name>
</gene>
<dbReference type="InterPro" id="IPR005152">
    <property type="entry name" value="Lipase_secreted"/>
</dbReference>
<dbReference type="Gene3D" id="3.40.50.1820">
    <property type="entry name" value="alpha/beta hydrolase"/>
    <property type="match status" value="1"/>
</dbReference>
<dbReference type="SUPFAM" id="SSF53474">
    <property type="entry name" value="alpha/beta-Hydrolases"/>
    <property type="match status" value="1"/>
</dbReference>
<evidence type="ECO:0000313" key="2">
    <source>
        <dbReference type="Proteomes" id="UP001597094"/>
    </source>
</evidence>
<accession>A0ABW3SIV9</accession>
<dbReference type="RefSeq" id="WP_377522192.1">
    <property type="nucleotide sequence ID" value="NZ_JBHTLD010000004.1"/>
</dbReference>
<comment type="caution">
    <text evidence="1">The sequence shown here is derived from an EMBL/GenBank/DDBJ whole genome shotgun (WGS) entry which is preliminary data.</text>
</comment>
<name>A0ABW3SIV9_9BACT</name>
<dbReference type="Proteomes" id="UP001597094">
    <property type="component" value="Unassembled WGS sequence"/>
</dbReference>
<dbReference type="Pfam" id="PF03583">
    <property type="entry name" value="LIP"/>
    <property type="match status" value="1"/>
</dbReference>
<organism evidence="1 2">
    <name type="scientific">Pontibacter rugosus</name>
    <dbReference type="NCBI Taxonomy" id="1745966"/>
    <lineage>
        <taxon>Bacteria</taxon>
        <taxon>Pseudomonadati</taxon>
        <taxon>Bacteroidota</taxon>
        <taxon>Cytophagia</taxon>
        <taxon>Cytophagales</taxon>
        <taxon>Hymenobacteraceae</taxon>
        <taxon>Pontibacter</taxon>
    </lineage>
</organism>
<dbReference type="Gene3D" id="1.10.260.160">
    <property type="match status" value="1"/>
</dbReference>
<evidence type="ECO:0000313" key="1">
    <source>
        <dbReference type="EMBL" id="MFD1184764.1"/>
    </source>
</evidence>
<protein>
    <submittedName>
        <fullName evidence="1">Alpha/beta fold hydrolase</fullName>
    </submittedName>
</protein>
<dbReference type="PIRSF" id="PIRSF029171">
    <property type="entry name" value="Esterase_LipA"/>
    <property type="match status" value="1"/>
</dbReference>
<sequence>MIRHILTYTLLLGTLLGNSSCEKEALAATPAVVEKPAPAAEKTHYVSSELLMSVPQETLKSIVSSQGYGRYLTDITYGISVYKLIYTTTYQGKEVQASGLVCVPMGMTVPAPVISAQHGTIFAQSEAPTSFTGLSGFEAFAAGGYITLVPDYLGFGASKDIFHPYYDQKHAALAVVDMIKAAKTFYKQQQVQANDKLFLIGYSEGGFVTLAAQKEIETHPEHGLKVTASAAGAGGYDLVSMLGGIKSGQTYTYPAYLAYILQAYNKTNGWNRPLKELFQEPYASKLPALFDGVKNGGAINRELSTDPKKLFNTTFFTDLQDTNKELVLKQALKDNSFLDWVPQSPTRLYHGTTDNIVPFQNSKTTYDRFIAQGAKNLEFIPIQGQGHGSAFGPMLQSLAPWLQQF</sequence>
<reference evidence="2" key="1">
    <citation type="journal article" date="2019" name="Int. J. Syst. Evol. Microbiol.">
        <title>The Global Catalogue of Microorganisms (GCM) 10K type strain sequencing project: providing services to taxonomists for standard genome sequencing and annotation.</title>
        <authorList>
            <consortium name="The Broad Institute Genomics Platform"/>
            <consortium name="The Broad Institute Genome Sequencing Center for Infectious Disease"/>
            <person name="Wu L."/>
            <person name="Ma J."/>
        </authorList>
    </citation>
    <scope>NUCLEOTIDE SEQUENCE [LARGE SCALE GENOMIC DNA]</scope>
    <source>
        <strain evidence="2">JCM 31319</strain>
    </source>
</reference>
<proteinExistence type="predicted"/>